<dbReference type="SUPFAM" id="SSF56112">
    <property type="entry name" value="Protein kinase-like (PK-like)"/>
    <property type="match status" value="1"/>
</dbReference>
<dbReference type="PANTHER" id="PTHR21310">
    <property type="entry name" value="AMINOGLYCOSIDE PHOSPHOTRANSFERASE-RELATED-RELATED"/>
    <property type="match status" value="1"/>
</dbReference>
<dbReference type="InterPro" id="IPR011009">
    <property type="entry name" value="Kinase-like_dom_sf"/>
</dbReference>
<dbReference type="EMBL" id="PDNB01000029">
    <property type="protein sequence ID" value="PGH14994.1"/>
    <property type="molecule type" value="Genomic_DNA"/>
</dbReference>
<dbReference type="InterPro" id="IPR051678">
    <property type="entry name" value="AGP_Transferase"/>
</dbReference>
<protein>
    <recommendedName>
        <fullName evidence="3">Aminoglycoside phosphotransferase domain-containing protein</fullName>
    </recommendedName>
</protein>
<sequence>MPFHRNIECCYLWEDRCHAKRSRNLQEFRQLCRNDKIHTVPPGFIMRLRNEADVMKFIQEATDIPVPDVFTTYSSEGCFRMRMETTPAVPMFYLPPDEQEIVKEEVEGVVKTLQGLRSNEMGGPTDDDGEDEEDYVFCHGELTQSNIYVDPDTLKIRSIYSWGYAGFYPKCFEFPFWQKVFDAGPQRTYFFNDPEHECVQEIMRFLSRRWTFLQSEIYT</sequence>
<name>A0A2B7XTA5_9EURO</name>
<accession>A0A2B7XTA5</accession>
<evidence type="ECO:0008006" key="3">
    <source>
        <dbReference type="Google" id="ProtNLM"/>
    </source>
</evidence>
<dbReference type="PANTHER" id="PTHR21310:SF15">
    <property type="entry name" value="AMINOGLYCOSIDE PHOSPHOTRANSFERASE DOMAIN-CONTAINING PROTEIN"/>
    <property type="match status" value="1"/>
</dbReference>
<dbReference type="OrthoDB" id="4169861at2759"/>
<gene>
    <name evidence="1" type="ORF">AJ79_02674</name>
</gene>
<dbReference type="Proteomes" id="UP000223968">
    <property type="component" value="Unassembled WGS sequence"/>
</dbReference>
<evidence type="ECO:0000313" key="1">
    <source>
        <dbReference type="EMBL" id="PGH14994.1"/>
    </source>
</evidence>
<comment type="caution">
    <text evidence="1">The sequence shown here is derived from an EMBL/GenBank/DDBJ whole genome shotgun (WGS) entry which is preliminary data.</text>
</comment>
<organism evidence="1 2">
    <name type="scientific">Helicocarpus griseus UAMH5409</name>
    <dbReference type="NCBI Taxonomy" id="1447875"/>
    <lineage>
        <taxon>Eukaryota</taxon>
        <taxon>Fungi</taxon>
        <taxon>Dikarya</taxon>
        <taxon>Ascomycota</taxon>
        <taxon>Pezizomycotina</taxon>
        <taxon>Eurotiomycetes</taxon>
        <taxon>Eurotiomycetidae</taxon>
        <taxon>Onygenales</taxon>
        <taxon>Ajellomycetaceae</taxon>
        <taxon>Helicocarpus</taxon>
    </lineage>
</organism>
<proteinExistence type="predicted"/>
<evidence type="ECO:0000313" key="2">
    <source>
        <dbReference type="Proteomes" id="UP000223968"/>
    </source>
</evidence>
<dbReference type="AlphaFoldDB" id="A0A2B7XTA5"/>
<keyword evidence="2" id="KW-1185">Reference proteome</keyword>
<dbReference type="STRING" id="1447875.A0A2B7XTA5"/>
<reference evidence="1 2" key="1">
    <citation type="submission" date="2017-10" db="EMBL/GenBank/DDBJ databases">
        <title>Comparative genomics in systemic dimorphic fungi from Ajellomycetaceae.</title>
        <authorList>
            <person name="Munoz J.F."/>
            <person name="Mcewen J.G."/>
            <person name="Clay O.K."/>
            <person name="Cuomo C.A."/>
        </authorList>
    </citation>
    <scope>NUCLEOTIDE SEQUENCE [LARGE SCALE GENOMIC DNA]</scope>
    <source>
        <strain evidence="1 2">UAMH5409</strain>
    </source>
</reference>